<protein>
    <recommendedName>
        <fullName evidence="1">VOC domain-containing protein</fullName>
    </recommendedName>
</protein>
<dbReference type="EMBL" id="UINC01139608">
    <property type="protein sequence ID" value="SVD26251.1"/>
    <property type="molecule type" value="Genomic_DNA"/>
</dbReference>
<dbReference type="Gene3D" id="3.10.180.10">
    <property type="entry name" value="2,3-Dihydroxybiphenyl 1,2-Dioxygenase, domain 1"/>
    <property type="match status" value="1"/>
</dbReference>
<dbReference type="AlphaFoldDB" id="A0A382TXK3"/>
<dbReference type="InterPro" id="IPR029068">
    <property type="entry name" value="Glyas_Bleomycin-R_OHBP_Dase"/>
</dbReference>
<dbReference type="SUPFAM" id="SSF54593">
    <property type="entry name" value="Glyoxalase/Bleomycin resistance protein/Dihydroxybiphenyl dioxygenase"/>
    <property type="match status" value="1"/>
</dbReference>
<gene>
    <name evidence="2" type="ORF">METZ01_LOCUS379105</name>
</gene>
<dbReference type="Pfam" id="PF00903">
    <property type="entry name" value="Glyoxalase"/>
    <property type="match status" value="1"/>
</dbReference>
<evidence type="ECO:0000259" key="1">
    <source>
        <dbReference type="PROSITE" id="PS51819"/>
    </source>
</evidence>
<feature type="domain" description="VOC" evidence="1">
    <location>
        <begin position="1"/>
        <end position="99"/>
    </location>
</feature>
<evidence type="ECO:0000313" key="2">
    <source>
        <dbReference type="EMBL" id="SVD26251.1"/>
    </source>
</evidence>
<proteinExistence type="predicted"/>
<dbReference type="CDD" id="cd06587">
    <property type="entry name" value="VOC"/>
    <property type="match status" value="1"/>
</dbReference>
<dbReference type="PROSITE" id="PS51819">
    <property type="entry name" value="VOC"/>
    <property type="match status" value="1"/>
</dbReference>
<organism evidence="2">
    <name type="scientific">marine metagenome</name>
    <dbReference type="NCBI Taxonomy" id="408172"/>
    <lineage>
        <taxon>unclassified sequences</taxon>
        <taxon>metagenomes</taxon>
        <taxon>ecological metagenomes</taxon>
    </lineage>
</organism>
<dbReference type="InterPro" id="IPR037523">
    <property type="entry name" value="VOC_core"/>
</dbReference>
<sequence length="99" mass="11097">MVTNDMEKTVRFYKDVMGFPMIAAIGGNPNGLRARHSFFETGPNSTIAFFEWTGAEDYHKPAGLEAAGQIQFDHVSFDVETEDELIELQQKLEKAGQEV</sequence>
<accession>A0A382TXK3</accession>
<feature type="non-terminal residue" evidence="2">
    <location>
        <position position="99"/>
    </location>
</feature>
<dbReference type="InterPro" id="IPR004360">
    <property type="entry name" value="Glyas_Fos-R_dOase_dom"/>
</dbReference>
<name>A0A382TXK3_9ZZZZ</name>
<reference evidence="2" key="1">
    <citation type="submission" date="2018-05" db="EMBL/GenBank/DDBJ databases">
        <authorList>
            <person name="Lanie J.A."/>
            <person name="Ng W.-L."/>
            <person name="Kazmierczak K.M."/>
            <person name="Andrzejewski T.M."/>
            <person name="Davidsen T.M."/>
            <person name="Wayne K.J."/>
            <person name="Tettelin H."/>
            <person name="Glass J.I."/>
            <person name="Rusch D."/>
            <person name="Podicherti R."/>
            <person name="Tsui H.-C.T."/>
            <person name="Winkler M.E."/>
        </authorList>
    </citation>
    <scope>NUCLEOTIDE SEQUENCE</scope>
</reference>